<reference evidence="2 3" key="1">
    <citation type="submission" date="2019-06" db="EMBL/GenBank/DDBJ databases">
        <title>Aeromicrobium sp. nov., isolated from a maize field.</title>
        <authorList>
            <person name="Lin S.-Y."/>
            <person name="Tsai C.-F."/>
            <person name="Young C.-C."/>
        </authorList>
    </citation>
    <scope>NUCLEOTIDE SEQUENCE [LARGE SCALE GENOMIC DNA]</scope>
    <source>
        <strain evidence="2 3">CC-CFT486</strain>
    </source>
</reference>
<dbReference type="AlphaFoldDB" id="A0A5C8NI63"/>
<dbReference type="InterPro" id="IPR012312">
    <property type="entry name" value="Hemerythrin-like"/>
</dbReference>
<dbReference type="EMBL" id="VDUX01000003">
    <property type="protein sequence ID" value="TXL61449.1"/>
    <property type="molecule type" value="Genomic_DNA"/>
</dbReference>
<dbReference type="Pfam" id="PF01814">
    <property type="entry name" value="Hemerythrin"/>
    <property type="match status" value="1"/>
</dbReference>
<name>A0A5C8NI63_9ACTN</name>
<dbReference type="Gene3D" id="1.20.120.520">
    <property type="entry name" value="nmb1532 protein domain like"/>
    <property type="match status" value="1"/>
</dbReference>
<proteinExistence type="predicted"/>
<accession>A0A5C8NI63</accession>
<protein>
    <submittedName>
        <fullName evidence="2">Hemerythrin domain-containing protein</fullName>
    </submittedName>
</protein>
<sequence length="199" mass="22186">MSNLDMTIMLAIHDALRRDLEEVARRAARPNSGLEAAVGWQLFSSYLDIHHRAEDDLLWPMLQEVLVERPDDLALVDSLEEEHAQIDPMLAEIDAVLRGESSESLGDVVDALCTGLRAHLQHEEQDGLPLIDDVLSGEQWATFGMNSGARVAHDAARFVPWMVSAADDPESFVDRLPPPFQQGYRGGWADEYAKLNVWG</sequence>
<organism evidence="2 3">
    <name type="scientific">Aeromicrobium terrae</name>
    <dbReference type="NCBI Taxonomy" id="2498846"/>
    <lineage>
        <taxon>Bacteria</taxon>
        <taxon>Bacillati</taxon>
        <taxon>Actinomycetota</taxon>
        <taxon>Actinomycetes</taxon>
        <taxon>Propionibacteriales</taxon>
        <taxon>Nocardioidaceae</taxon>
        <taxon>Aeromicrobium</taxon>
    </lineage>
</organism>
<evidence type="ECO:0000313" key="3">
    <source>
        <dbReference type="Proteomes" id="UP000321571"/>
    </source>
</evidence>
<feature type="domain" description="Hemerythrin-like" evidence="1">
    <location>
        <begin position="8"/>
        <end position="130"/>
    </location>
</feature>
<gene>
    <name evidence="2" type="ORF">FHP06_08465</name>
</gene>
<dbReference type="OrthoDB" id="5197650at2"/>
<dbReference type="Proteomes" id="UP000321571">
    <property type="component" value="Unassembled WGS sequence"/>
</dbReference>
<keyword evidence="3" id="KW-1185">Reference proteome</keyword>
<dbReference type="CDD" id="cd12108">
    <property type="entry name" value="Hr-like"/>
    <property type="match status" value="1"/>
</dbReference>
<comment type="caution">
    <text evidence="2">The sequence shown here is derived from an EMBL/GenBank/DDBJ whole genome shotgun (WGS) entry which is preliminary data.</text>
</comment>
<evidence type="ECO:0000259" key="1">
    <source>
        <dbReference type="Pfam" id="PF01814"/>
    </source>
</evidence>
<evidence type="ECO:0000313" key="2">
    <source>
        <dbReference type="EMBL" id="TXL61449.1"/>
    </source>
</evidence>
<dbReference type="RefSeq" id="WP_147685731.1">
    <property type="nucleotide sequence ID" value="NZ_VDUX01000003.1"/>
</dbReference>